<keyword evidence="5" id="KW-0460">Magnesium</keyword>
<reference evidence="9 10" key="1">
    <citation type="submission" date="2023-08" db="EMBL/GenBank/DDBJ databases">
        <authorList>
            <person name="Joshi A."/>
            <person name="Thite S."/>
        </authorList>
    </citation>
    <scope>NUCLEOTIDE SEQUENCE [LARGE SCALE GENOMIC DNA]</scope>
    <source>
        <strain evidence="9 10">1E1</strain>
    </source>
</reference>
<evidence type="ECO:0000313" key="10">
    <source>
        <dbReference type="Proteomes" id="UP001236258"/>
    </source>
</evidence>
<dbReference type="Pfam" id="PF00293">
    <property type="entry name" value="NUDIX"/>
    <property type="match status" value="1"/>
</dbReference>
<dbReference type="SUPFAM" id="SSF55811">
    <property type="entry name" value="Nudix"/>
    <property type="match status" value="1"/>
</dbReference>
<comment type="cofactor">
    <cofactor evidence="1">
        <name>Mn(2+)</name>
        <dbReference type="ChEBI" id="CHEBI:29035"/>
    </cofactor>
</comment>
<comment type="similarity">
    <text evidence="7">Belongs to the Nudix hydrolase family.</text>
</comment>
<dbReference type="CDD" id="cd03426">
    <property type="entry name" value="NUDIX_CoAse_Nudt7"/>
    <property type="match status" value="1"/>
</dbReference>
<comment type="cofactor">
    <cofactor evidence="2">
        <name>Mg(2+)</name>
        <dbReference type="ChEBI" id="CHEBI:18420"/>
    </cofactor>
</comment>
<keyword evidence="6" id="KW-0464">Manganese</keyword>
<keyword evidence="4 7" id="KW-0378">Hydrolase</keyword>
<sequence>MNYSTDWLLSRFVTQMPPKAAVGLRNQGQAQRAAVLLPLLEGPKGLELVLTKRAAHLKHHPGQISFPGGRIEAGESSKAAALREAEEEVGLNPDDVTILGQLPPQATSTGFVIEPWLSLVHAPPRWQLQLDEVADIYHAPLQELWQTERWQAWDWQYRGKRHPVYFLHWQQQLIWGATAAILHRLRQQLGSPVSSTHPL</sequence>
<dbReference type="Proteomes" id="UP001236258">
    <property type="component" value="Unassembled WGS sequence"/>
</dbReference>
<evidence type="ECO:0000256" key="4">
    <source>
        <dbReference type="ARBA" id="ARBA00022801"/>
    </source>
</evidence>
<evidence type="ECO:0000259" key="8">
    <source>
        <dbReference type="PROSITE" id="PS51462"/>
    </source>
</evidence>
<dbReference type="Gene3D" id="3.90.79.10">
    <property type="entry name" value="Nucleoside Triphosphate Pyrophosphohydrolase"/>
    <property type="match status" value="1"/>
</dbReference>
<accession>A0ABT9GRW9</accession>
<evidence type="ECO:0000256" key="1">
    <source>
        <dbReference type="ARBA" id="ARBA00001936"/>
    </source>
</evidence>
<evidence type="ECO:0000256" key="6">
    <source>
        <dbReference type="ARBA" id="ARBA00023211"/>
    </source>
</evidence>
<dbReference type="EMBL" id="JAUZVY010000004">
    <property type="protein sequence ID" value="MDP4529406.1"/>
    <property type="molecule type" value="Genomic_DNA"/>
</dbReference>
<evidence type="ECO:0000313" key="9">
    <source>
        <dbReference type="EMBL" id="MDP4529406.1"/>
    </source>
</evidence>
<evidence type="ECO:0000256" key="3">
    <source>
        <dbReference type="ARBA" id="ARBA00022723"/>
    </source>
</evidence>
<gene>
    <name evidence="9" type="ORF">Q3O59_10260</name>
</gene>
<dbReference type="PRINTS" id="PR00502">
    <property type="entry name" value="NUDIXFAMILY"/>
</dbReference>
<dbReference type="NCBIfam" id="NF007980">
    <property type="entry name" value="PRK10707.1"/>
    <property type="match status" value="1"/>
</dbReference>
<dbReference type="InterPro" id="IPR015797">
    <property type="entry name" value="NUDIX_hydrolase-like_dom_sf"/>
</dbReference>
<keyword evidence="3" id="KW-0479">Metal-binding</keyword>
<dbReference type="InterPro" id="IPR020084">
    <property type="entry name" value="NUDIX_hydrolase_CS"/>
</dbReference>
<name>A0ABT9GRW9_9GAMM</name>
<dbReference type="InterPro" id="IPR000086">
    <property type="entry name" value="NUDIX_hydrolase_dom"/>
</dbReference>
<dbReference type="RefSeq" id="WP_305945498.1">
    <property type="nucleotide sequence ID" value="NZ_JAUZVY010000004.1"/>
</dbReference>
<keyword evidence="10" id="KW-1185">Reference proteome</keyword>
<feature type="domain" description="Nudix hydrolase" evidence="8">
    <location>
        <begin position="30"/>
        <end position="162"/>
    </location>
</feature>
<dbReference type="PANTHER" id="PTHR12992:SF11">
    <property type="entry name" value="MITOCHONDRIAL COENZYME A DIPHOSPHATASE NUDT8"/>
    <property type="match status" value="1"/>
</dbReference>
<proteinExistence type="inferred from homology"/>
<dbReference type="PROSITE" id="PS51462">
    <property type="entry name" value="NUDIX"/>
    <property type="match status" value="1"/>
</dbReference>
<evidence type="ECO:0000256" key="7">
    <source>
        <dbReference type="RuleBase" id="RU003476"/>
    </source>
</evidence>
<evidence type="ECO:0000256" key="5">
    <source>
        <dbReference type="ARBA" id="ARBA00022842"/>
    </source>
</evidence>
<dbReference type="InterPro" id="IPR045121">
    <property type="entry name" value="CoAse"/>
</dbReference>
<comment type="caution">
    <text evidence="9">The sequence shown here is derived from an EMBL/GenBank/DDBJ whole genome shotgun (WGS) entry which is preliminary data.</text>
</comment>
<protein>
    <submittedName>
        <fullName evidence="9">CoA pyrophosphatase</fullName>
    </submittedName>
</protein>
<dbReference type="InterPro" id="IPR020476">
    <property type="entry name" value="Nudix_hydrolase"/>
</dbReference>
<organism evidence="9 10">
    <name type="scientific">Alkalimonas delamerensis</name>
    <dbReference type="NCBI Taxonomy" id="265981"/>
    <lineage>
        <taxon>Bacteria</taxon>
        <taxon>Pseudomonadati</taxon>
        <taxon>Pseudomonadota</taxon>
        <taxon>Gammaproteobacteria</taxon>
        <taxon>Alkalimonas</taxon>
    </lineage>
</organism>
<evidence type="ECO:0000256" key="2">
    <source>
        <dbReference type="ARBA" id="ARBA00001946"/>
    </source>
</evidence>
<dbReference type="PANTHER" id="PTHR12992">
    <property type="entry name" value="NUDIX HYDROLASE"/>
    <property type="match status" value="1"/>
</dbReference>
<dbReference type="PROSITE" id="PS00893">
    <property type="entry name" value="NUDIX_BOX"/>
    <property type="match status" value="1"/>
</dbReference>